<dbReference type="PANTHER" id="PTHR14413">
    <property type="entry name" value="RIBOSOMAL PROTEIN L17"/>
    <property type="match status" value="1"/>
</dbReference>
<feature type="compositionally biased region" description="Low complexity" evidence="5">
    <location>
        <begin position="164"/>
        <end position="209"/>
    </location>
</feature>
<dbReference type="InterPro" id="IPR036373">
    <property type="entry name" value="Ribosomal_bL17_sf"/>
</dbReference>
<dbReference type="Pfam" id="PF02517">
    <property type="entry name" value="Rce1-like"/>
    <property type="match status" value="1"/>
</dbReference>
<dbReference type="GO" id="GO:0006412">
    <property type="term" value="P:translation"/>
    <property type="evidence" value="ECO:0007669"/>
    <property type="project" value="InterPro"/>
</dbReference>
<name>A0A2P6VCN9_9CHLO</name>
<evidence type="ECO:0000256" key="4">
    <source>
        <dbReference type="RuleBase" id="RU000660"/>
    </source>
</evidence>
<evidence type="ECO:0000259" key="6">
    <source>
        <dbReference type="Pfam" id="PF02517"/>
    </source>
</evidence>
<evidence type="ECO:0000256" key="2">
    <source>
        <dbReference type="ARBA" id="ARBA00022980"/>
    </source>
</evidence>
<feature type="domain" description="CAAX prenyl protease 2/Lysostaphin resistance protein A-like" evidence="6">
    <location>
        <begin position="330"/>
        <end position="413"/>
    </location>
</feature>
<gene>
    <name evidence="7" type="ORF">C2E20_4781</name>
</gene>
<evidence type="ECO:0000256" key="3">
    <source>
        <dbReference type="ARBA" id="ARBA00023274"/>
    </source>
</evidence>
<dbReference type="HAMAP" id="MF_01368">
    <property type="entry name" value="Ribosomal_bL17"/>
    <property type="match status" value="1"/>
</dbReference>
<evidence type="ECO:0000256" key="1">
    <source>
        <dbReference type="ARBA" id="ARBA00008777"/>
    </source>
</evidence>
<dbReference type="GO" id="GO:0022625">
    <property type="term" value="C:cytosolic large ribosomal subunit"/>
    <property type="evidence" value="ECO:0007669"/>
    <property type="project" value="TreeGrafter"/>
</dbReference>
<proteinExistence type="inferred from homology"/>
<keyword evidence="2 4" id="KW-0689">Ribosomal protein</keyword>
<feature type="region of interest" description="Disordered" evidence="5">
    <location>
        <begin position="164"/>
        <end position="218"/>
    </location>
</feature>
<evidence type="ECO:0000313" key="8">
    <source>
        <dbReference type="Proteomes" id="UP000239649"/>
    </source>
</evidence>
<dbReference type="Pfam" id="PF01196">
    <property type="entry name" value="Ribosomal_L17"/>
    <property type="match status" value="1"/>
</dbReference>
<reference evidence="7 8" key="1">
    <citation type="journal article" date="2018" name="Plant J.">
        <title>Genome sequences of Chlorella sorokiniana UTEX 1602 and Micractinium conductrix SAG 241.80: implications to maltose excretion by a green alga.</title>
        <authorList>
            <person name="Arriola M.B."/>
            <person name="Velmurugan N."/>
            <person name="Zhang Y."/>
            <person name="Plunkett M.H."/>
            <person name="Hondzo H."/>
            <person name="Barney B.M."/>
        </authorList>
    </citation>
    <scope>NUCLEOTIDE SEQUENCE [LARGE SCALE GENOMIC DNA]</scope>
    <source>
        <strain evidence="7 8">SAG 241.80</strain>
    </source>
</reference>
<dbReference type="NCBIfam" id="TIGR00059">
    <property type="entry name" value="L17"/>
    <property type="match status" value="1"/>
</dbReference>
<comment type="similarity">
    <text evidence="1 4">Belongs to the bacterial ribosomal protein bL17 family.</text>
</comment>
<dbReference type="EMBL" id="LHPF02000012">
    <property type="protein sequence ID" value="PSC71865.1"/>
    <property type="molecule type" value="Genomic_DNA"/>
</dbReference>
<sequence length="435" mass="44876">MRHGNRVARLGRPADQRKALVRGLVTEVLRHGKIQTTKTKAKAIRKFVDKMIGLAKDGSLHARRQALGFIYDPELVKSLFEQVPTRYGERNGGYCRVKALIQPRRGDNVEMATIELVMMQGRCSASLGAPSAWHALPAPSQAAPPPLRRAAVVAAASRKQVQQGGQGFGKAAKAPASMDKAQQQQQHTQQPSGQQQQASPVPAASASAAAPPPAEPAAAAAQNGALPAVERGRVLAVCTQVSVVVAALGFGLRWAAPLVSPAVRDGYSETVTALLDWSVLPSGEQLALAGAAAGGVTAARAALLAVWPEFREASERSNQQVLAPLRGADVLLVAALPAVSEELLFRGALIPAIYPDWRGVAIAGLAFGVLHNSGGRNPAFAAWASAVGCAYGALFLATGSLACPAMAHTLANVASAALWKAEQQGGGGGGGAAAA</sequence>
<dbReference type="InterPro" id="IPR003675">
    <property type="entry name" value="Rce1/LyrA-like_dom"/>
</dbReference>
<evidence type="ECO:0000256" key="5">
    <source>
        <dbReference type="SAM" id="MobiDB-lite"/>
    </source>
</evidence>
<dbReference type="InterPro" id="IPR000456">
    <property type="entry name" value="Ribosomal_bL17"/>
</dbReference>
<accession>A0A2P6VCN9</accession>
<organism evidence="7 8">
    <name type="scientific">Micractinium conductrix</name>
    <dbReference type="NCBI Taxonomy" id="554055"/>
    <lineage>
        <taxon>Eukaryota</taxon>
        <taxon>Viridiplantae</taxon>
        <taxon>Chlorophyta</taxon>
        <taxon>core chlorophytes</taxon>
        <taxon>Trebouxiophyceae</taxon>
        <taxon>Chlorellales</taxon>
        <taxon>Chlorellaceae</taxon>
        <taxon>Chlorella clade</taxon>
        <taxon>Micractinium</taxon>
    </lineage>
</organism>
<dbReference type="OrthoDB" id="275000at2759"/>
<dbReference type="Gene3D" id="3.90.1030.10">
    <property type="entry name" value="Ribosomal protein L17"/>
    <property type="match status" value="1"/>
</dbReference>
<dbReference type="STRING" id="554055.A0A2P6VCN9"/>
<dbReference type="SUPFAM" id="SSF64263">
    <property type="entry name" value="Prokaryotic ribosomal protein L17"/>
    <property type="match status" value="1"/>
</dbReference>
<dbReference type="GO" id="GO:0004175">
    <property type="term" value="F:endopeptidase activity"/>
    <property type="evidence" value="ECO:0007669"/>
    <property type="project" value="UniProtKB-ARBA"/>
</dbReference>
<comment type="caution">
    <text evidence="7">The sequence shown here is derived from an EMBL/GenBank/DDBJ whole genome shotgun (WGS) entry which is preliminary data.</text>
</comment>
<keyword evidence="3 4" id="KW-0687">Ribonucleoprotein</keyword>
<evidence type="ECO:0000313" key="7">
    <source>
        <dbReference type="EMBL" id="PSC71865.1"/>
    </source>
</evidence>
<protein>
    <submittedName>
        <fullName evidence="7">50S ribosomal chloroplastic</fullName>
    </submittedName>
</protein>
<dbReference type="Proteomes" id="UP000239649">
    <property type="component" value="Unassembled WGS sequence"/>
</dbReference>
<dbReference type="PANTHER" id="PTHR14413:SF16">
    <property type="entry name" value="LARGE RIBOSOMAL SUBUNIT PROTEIN BL17M"/>
    <property type="match status" value="1"/>
</dbReference>
<keyword evidence="8" id="KW-1185">Reference proteome</keyword>
<dbReference type="GO" id="GO:0080120">
    <property type="term" value="P:CAAX-box protein maturation"/>
    <property type="evidence" value="ECO:0007669"/>
    <property type="project" value="UniProtKB-ARBA"/>
</dbReference>
<dbReference type="AlphaFoldDB" id="A0A2P6VCN9"/>
<dbReference type="GO" id="GO:0003735">
    <property type="term" value="F:structural constituent of ribosome"/>
    <property type="evidence" value="ECO:0007669"/>
    <property type="project" value="InterPro"/>
</dbReference>